<dbReference type="VEuPathDB" id="MicrosporidiaDB:VCUG_02050"/>
<gene>
    <name evidence="3" type="ORF">VCUG_02050</name>
</gene>
<dbReference type="OrthoDB" id="10623085at2759"/>
<dbReference type="HOGENOM" id="CLU_683694_0_0_1"/>
<dbReference type="AlphaFoldDB" id="L2GTP0"/>
<dbReference type="InParanoid" id="L2GTP0"/>
<evidence type="ECO:0000313" key="3">
    <source>
        <dbReference type="EMBL" id="ELA46455.1"/>
    </source>
</evidence>
<feature type="signal peptide" evidence="2">
    <location>
        <begin position="1"/>
        <end position="18"/>
    </location>
</feature>
<dbReference type="STRING" id="948595.L2GTP0"/>
<feature type="compositionally biased region" description="Basic and acidic residues" evidence="1">
    <location>
        <begin position="159"/>
        <end position="185"/>
    </location>
</feature>
<keyword evidence="2" id="KW-0732">Signal</keyword>
<sequence>MFIPVLFLTGLLTVTCYSANEAAIEEASLTTERGHAEEHGTEEDDQSAIENDVCVEDKCSGLMPCSDFNNCDPQDYAYEDDDASSTGEMYVIDYDTDELFNGDAEFDMNGFMSEIRSFPFKTIAAERKRKEESTSELDSKQNDEAKKDEDENVEDEKDVEPKNVEDEKDVEPKKDEDEKNDVEPKNDEDEKDVEPKKDEDEKNDVEPKKDEDEKNDVEPKNDEDAAASEKAQESDSQLEKVQELEKKPETTIESGELQSADETKPMPKHDDEPASTEQSKAVSEESPELEANPAPETQEKHLDRHAVPNAESLASGGDNVVRSNPAVSEEAVPANAENAKLVITPKLENEVEMALYYGSEDIKEFCERLAKKDRKYAEKARALLNTFLKGLEALESEAVQNVV</sequence>
<feature type="compositionally biased region" description="Basic and acidic residues" evidence="1">
    <location>
        <begin position="126"/>
        <end position="149"/>
    </location>
</feature>
<feature type="compositionally biased region" description="Basic and acidic residues" evidence="1">
    <location>
        <begin position="193"/>
        <end position="223"/>
    </location>
</feature>
<proteinExistence type="predicted"/>
<evidence type="ECO:0000256" key="2">
    <source>
        <dbReference type="SAM" id="SignalP"/>
    </source>
</evidence>
<dbReference type="GeneID" id="19879918"/>
<protein>
    <submittedName>
        <fullName evidence="3">Uncharacterized protein</fullName>
    </submittedName>
</protein>
<evidence type="ECO:0000313" key="4">
    <source>
        <dbReference type="Proteomes" id="UP000011081"/>
    </source>
</evidence>
<feature type="compositionally biased region" description="Basic and acidic residues" evidence="1">
    <location>
        <begin position="230"/>
        <end position="250"/>
    </location>
</feature>
<accession>L2GTP0</accession>
<dbReference type="Proteomes" id="UP000011081">
    <property type="component" value="Unassembled WGS sequence"/>
</dbReference>
<feature type="chain" id="PRO_5003960011" evidence="2">
    <location>
        <begin position="19"/>
        <end position="403"/>
    </location>
</feature>
<organism evidence="3 4">
    <name type="scientific">Vavraia culicis (isolate floridensis)</name>
    <name type="common">Microsporidian parasite</name>
    <dbReference type="NCBI Taxonomy" id="948595"/>
    <lineage>
        <taxon>Eukaryota</taxon>
        <taxon>Fungi</taxon>
        <taxon>Fungi incertae sedis</taxon>
        <taxon>Microsporidia</taxon>
        <taxon>Pleistophoridae</taxon>
        <taxon>Vavraia</taxon>
    </lineage>
</organism>
<feature type="compositionally biased region" description="Basic and acidic residues" evidence="1">
    <location>
        <begin position="261"/>
        <end position="272"/>
    </location>
</feature>
<feature type="region of interest" description="Disordered" evidence="1">
    <location>
        <begin position="126"/>
        <end position="332"/>
    </location>
</feature>
<dbReference type="OMA" id="NDVCVED"/>
<name>L2GTP0_VAVCU</name>
<keyword evidence="4" id="KW-1185">Reference proteome</keyword>
<dbReference type="RefSeq" id="XP_008075063.1">
    <property type="nucleotide sequence ID" value="XM_008076872.1"/>
</dbReference>
<reference evidence="4" key="1">
    <citation type="submission" date="2011-03" db="EMBL/GenBank/DDBJ databases">
        <title>The genome sequence of Vavraia culicis strain floridensis.</title>
        <authorList>
            <consortium name="The Broad Institute Genome Sequencing Platform"/>
            <person name="Cuomo C."/>
            <person name="Becnel J."/>
            <person name="Sanscrainte N."/>
            <person name="Young S.K."/>
            <person name="Zeng Q."/>
            <person name="Gargeya S."/>
            <person name="Fitzgerald M."/>
            <person name="Haas B."/>
            <person name="Abouelleil A."/>
            <person name="Alvarado L."/>
            <person name="Arachchi H.M."/>
            <person name="Berlin A."/>
            <person name="Chapman S.B."/>
            <person name="Gearin G."/>
            <person name="Goldberg J."/>
            <person name="Griggs A."/>
            <person name="Gujja S."/>
            <person name="Hansen M."/>
            <person name="Heiman D."/>
            <person name="Howarth C."/>
            <person name="Larimer J."/>
            <person name="Lui A."/>
            <person name="MacDonald P.J.P."/>
            <person name="McCowen C."/>
            <person name="Montmayeur A."/>
            <person name="Murphy C."/>
            <person name="Neiman D."/>
            <person name="Pearson M."/>
            <person name="Priest M."/>
            <person name="Roberts A."/>
            <person name="Saif S."/>
            <person name="Shea T."/>
            <person name="Sisk P."/>
            <person name="Stolte C."/>
            <person name="Sykes S."/>
            <person name="Wortman J."/>
            <person name="Nusbaum C."/>
            <person name="Birren B."/>
        </authorList>
    </citation>
    <scope>NUCLEOTIDE SEQUENCE [LARGE SCALE GENOMIC DNA]</scope>
    <source>
        <strain evidence="4">floridensis</strain>
    </source>
</reference>
<evidence type="ECO:0000256" key="1">
    <source>
        <dbReference type="SAM" id="MobiDB-lite"/>
    </source>
</evidence>
<feature type="compositionally biased region" description="Basic and acidic residues" evidence="1">
    <location>
        <begin position="297"/>
        <end position="306"/>
    </location>
</feature>
<dbReference type="EMBL" id="GL877444">
    <property type="protein sequence ID" value="ELA46455.1"/>
    <property type="molecule type" value="Genomic_DNA"/>
</dbReference>